<accession>A0A1I9S3S4</accession>
<evidence type="ECO:0000256" key="1">
    <source>
        <dbReference type="SAM" id="MobiDB-lite"/>
    </source>
</evidence>
<organism evidence="2">
    <name type="scientific">Streptomyces sp. KIB-H033</name>
    <dbReference type="NCBI Taxonomy" id="1912612"/>
    <lineage>
        <taxon>Bacteria</taxon>
        <taxon>Bacillati</taxon>
        <taxon>Actinomycetota</taxon>
        <taxon>Actinomycetes</taxon>
        <taxon>Kitasatosporales</taxon>
        <taxon>Streptomycetaceae</taxon>
        <taxon>Streptomyces</taxon>
    </lineage>
</organism>
<evidence type="ECO:0000313" key="2">
    <source>
        <dbReference type="EMBL" id="AOZ61216.1"/>
    </source>
</evidence>
<name>A0A1I9S3S4_9ACTN</name>
<proteinExistence type="predicted"/>
<dbReference type="AlphaFoldDB" id="A0A1I9S3S4"/>
<reference evidence="2" key="1">
    <citation type="journal article" date="2016" name="Nat. Commun.">
        <title>Non-enzymatic pyridine ring formation in the biosynthesis of the rubrolone tropolone alkaloids.</title>
        <authorList>
            <person name="Yan Y."/>
            <person name="Yang J."/>
            <person name="Yu Z."/>
            <person name="Yu M."/>
            <person name="Ma Y.T."/>
            <person name="Wang L."/>
            <person name="Su C."/>
            <person name="Luo J."/>
            <person name="Horsman G.P."/>
            <person name="Huang S.X."/>
        </authorList>
    </citation>
    <scope>NUCLEOTIDE SEQUENCE</scope>
    <source>
        <strain evidence="2">KIB-H033</strain>
    </source>
</reference>
<protein>
    <submittedName>
        <fullName evidence="2">Uncharacterized protein</fullName>
    </submittedName>
</protein>
<dbReference type="EMBL" id="KX218108">
    <property type="protein sequence ID" value="AOZ61216.1"/>
    <property type="molecule type" value="Genomic_DNA"/>
</dbReference>
<feature type="region of interest" description="Disordered" evidence="1">
    <location>
        <begin position="1"/>
        <end position="25"/>
    </location>
</feature>
<sequence length="79" mass="8883">MQFGHAPACVGRRGPLRRAGRRGSLPPWCRDGCRHRIPPPRGPAVPWNRCADRARVLGRGYVRHPTACVAQLGKHRRSR</sequence>